<sequence>MIQLDPKLKRALDSAVESVRAVVTLDSKSAKPLAPEETEASVQSIVERATKKTKIKPRDLVVFPNLQSFSIDADPSFMKEVLSEDSVHSASLNV</sequence>
<dbReference type="Proteomes" id="UP000552700">
    <property type="component" value="Unassembled WGS sequence"/>
</dbReference>
<proteinExistence type="predicted"/>
<evidence type="ECO:0000313" key="1">
    <source>
        <dbReference type="EMBL" id="MBB6122940.1"/>
    </source>
</evidence>
<reference evidence="1 2" key="1">
    <citation type="submission" date="2020-08" db="EMBL/GenBank/DDBJ databases">
        <title>Genomic Encyclopedia of Type Strains, Phase IV (KMG-IV): sequencing the most valuable type-strain genomes for metagenomic binning, comparative biology and taxonomic classification.</title>
        <authorList>
            <person name="Goeker M."/>
        </authorList>
    </citation>
    <scope>NUCLEOTIDE SEQUENCE [LARGE SCALE GENOMIC DNA]</scope>
    <source>
        <strain evidence="1 2">DSM 102255</strain>
    </source>
</reference>
<protein>
    <submittedName>
        <fullName evidence="1">Uncharacterized protein</fullName>
    </submittedName>
</protein>
<dbReference type="EMBL" id="JACIJP010000001">
    <property type="protein sequence ID" value="MBB6122940.1"/>
    <property type="molecule type" value="Genomic_DNA"/>
</dbReference>
<dbReference type="AlphaFoldDB" id="A0A841IXD2"/>
<comment type="caution">
    <text evidence="1">The sequence shown here is derived from an EMBL/GenBank/DDBJ whole genome shotgun (WGS) entry which is preliminary data.</text>
</comment>
<dbReference type="RefSeq" id="WP_184077457.1">
    <property type="nucleotide sequence ID" value="NZ_JACIJP010000001.1"/>
</dbReference>
<keyword evidence="2" id="KW-1185">Reference proteome</keyword>
<gene>
    <name evidence="1" type="ORF">FHS92_000647</name>
</gene>
<evidence type="ECO:0000313" key="2">
    <source>
        <dbReference type="Proteomes" id="UP000552700"/>
    </source>
</evidence>
<name>A0A841IXD2_9SPHN</name>
<organism evidence="1 2">
    <name type="scientific">Sphingobium subterraneum</name>
    <dbReference type="NCBI Taxonomy" id="627688"/>
    <lineage>
        <taxon>Bacteria</taxon>
        <taxon>Pseudomonadati</taxon>
        <taxon>Pseudomonadota</taxon>
        <taxon>Alphaproteobacteria</taxon>
        <taxon>Sphingomonadales</taxon>
        <taxon>Sphingomonadaceae</taxon>
        <taxon>Sphingobium</taxon>
    </lineage>
</organism>
<accession>A0A841IXD2</accession>